<name>A0A368JFZ5_9BACT</name>
<evidence type="ECO:0008006" key="3">
    <source>
        <dbReference type="Google" id="ProtNLM"/>
    </source>
</evidence>
<dbReference type="OrthoDB" id="944531at2"/>
<proteinExistence type="predicted"/>
<evidence type="ECO:0000313" key="2">
    <source>
        <dbReference type="Proteomes" id="UP000253383"/>
    </source>
</evidence>
<dbReference type="SUPFAM" id="SSF52266">
    <property type="entry name" value="SGNH hydrolase"/>
    <property type="match status" value="1"/>
</dbReference>
<dbReference type="Proteomes" id="UP000253383">
    <property type="component" value="Unassembled WGS sequence"/>
</dbReference>
<protein>
    <recommendedName>
        <fullName evidence="3">SGNH/GDSL hydrolase family protein</fullName>
    </recommendedName>
</protein>
<gene>
    <name evidence="1" type="ORF">DUE52_26310</name>
</gene>
<organism evidence="1 2">
    <name type="scientific">Larkinella punicea</name>
    <dbReference type="NCBI Taxonomy" id="2315727"/>
    <lineage>
        <taxon>Bacteria</taxon>
        <taxon>Pseudomonadati</taxon>
        <taxon>Bacteroidota</taxon>
        <taxon>Cytophagia</taxon>
        <taxon>Cytophagales</taxon>
        <taxon>Spirosomataceae</taxon>
        <taxon>Larkinella</taxon>
    </lineage>
</organism>
<dbReference type="InterPro" id="IPR036514">
    <property type="entry name" value="SGNH_hydro_sf"/>
</dbReference>
<keyword evidence="2" id="KW-1185">Reference proteome</keyword>
<sequence length="221" mass="25650">MKIHLLVIADSLHYDSGLNSRQSYIDQFVQQLERGGQEVIVTYHAPMAISTIAEVLQRVPLRRYDLIILQIANRHLRDSRLALRPTAGTRFVEHVMAWKLRIQSVLGAIRPLNEVYAHLSMILETLRFHRSRVILMTPFPHREPVSGWLRRKGSAILKSEGHHRGFRVFDVQALVDSREEFFSTGDRERLNAISHELIGRRLYDFYRTEPSMTTGPLKQDT</sequence>
<accession>A0A368JFZ5</accession>
<dbReference type="Gene3D" id="3.40.50.1110">
    <property type="entry name" value="SGNH hydrolase"/>
    <property type="match status" value="1"/>
</dbReference>
<dbReference type="RefSeq" id="WP_114409067.1">
    <property type="nucleotide sequence ID" value="NZ_QOWE01000026.1"/>
</dbReference>
<reference evidence="1 2" key="1">
    <citation type="submission" date="2018-07" db="EMBL/GenBank/DDBJ databases">
        <title>Genome analysis of Larkinella rosea.</title>
        <authorList>
            <person name="Zhou Z."/>
            <person name="Wang G."/>
        </authorList>
    </citation>
    <scope>NUCLEOTIDE SEQUENCE [LARGE SCALE GENOMIC DNA]</scope>
    <source>
        <strain evidence="2">zzj9</strain>
    </source>
</reference>
<dbReference type="EMBL" id="QOWE01000026">
    <property type="protein sequence ID" value="RCR66588.1"/>
    <property type="molecule type" value="Genomic_DNA"/>
</dbReference>
<dbReference type="AlphaFoldDB" id="A0A368JFZ5"/>
<dbReference type="GO" id="GO:0016788">
    <property type="term" value="F:hydrolase activity, acting on ester bonds"/>
    <property type="evidence" value="ECO:0007669"/>
    <property type="project" value="UniProtKB-ARBA"/>
</dbReference>
<evidence type="ECO:0000313" key="1">
    <source>
        <dbReference type="EMBL" id="RCR66588.1"/>
    </source>
</evidence>
<comment type="caution">
    <text evidence="1">The sequence shown here is derived from an EMBL/GenBank/DDBJ whole genome shotgun (WGS) entry which is preliminary data.</text>
</comment>